<protein>
    <recommendedName>
        <fullName evidence="3">glucose-1-phosphate thymidylyltransferase</fullName>
        <ecNumber evidence="3">2.7.7.24</ecNumber>
    </recommendedName>
</protein>
<dbReference type="AlphaFoldDB" id="A0A1F7IVS5"/>
<dbReference type="STRING" id="1802061.A3A93_04530"/>
<dbReference type="InterPro" id="IPR005907">
    <property type="entry name" value="G1P_thy_trans_s"/>
</dbReference>
<evidence type="ECO:0000313" key="11">
    <source>
        <dbReference type="Proteomes" id="UP000177141"/>
    </source>
</evidence>
<comment type="similarity">
    <text evidence="2">Belongs to the glucose-1-phosphate thymidylyltransferase family.</text>
</comment>
<keyword evidence="10" id="KW-0167">Capsid protein</keyword>
<gene>
    <name evidence="10" type="ORF">A3A93_04530</name>
</gene>
<evidence type="ECO:0000256" key="2">
    <source>
        <dbReference type="ARBA" id="ARBA00010480"/>
    </source>
</evidence>
<dbReference type="PANTHER" id="PTHR43532">
    <property type="entry name" value="GLUCOSE-1-PHOSPHATE THYMIDYLYLTRANSFERASE"/>
    <property type="match status" value="1"/>
</dbReference>
<name>A0A1F7IVS5_9BACT</name>
<dbReference type="Pfam" id="PF00483">
    <property type="entry name" value="NTP_transferase"/>
    <property type="match status" value="1"/>
</dbReference>
<dbReference type="PANTHER" id="PTHR43532:SF1">
    <property type="entry name" value="GLUCOSE-1-PHOSPHATE THYMIDYLYLTRANSFERASE 1"/>
    <property type="match status" value="1"/>
</dbReference>
<evidence type="ECO:0000256" key="8">
    <source>
        <dbReference type="ARBA" id="ARBA00049336"/>
    </source>
</evidence>
<dbReference type="InterPro" id="IPR029044">
    <property type="entry name" value="Nucleotide-diphossugar_trans"/>
</dbReference>
<keyword evidence="4" id="KW-0808">Transferase</keyword>
<evidence type="ECO:0000256" key="4">
    <source>
        <dbReference type="ARBA" id="ARBA00022679"/>
    </source>
</evidence>
<dbReference type="GO" id="GO:0046872">
    <property type="term" value="F:metal ion binding"/>
    <property type="evidence" value="ECO:0007669"/>
    <property type="project" value="UniProtKB-KW"/>
</dbReference>
<comment type="cofactor">
    <cofactor evidence="1">
        <name>Mg(2+)</name>
        <dbReference type="ChEBI" id="CHEBI:18420"/>
    </cofactor>
</comment>
<evidence type="ECO:0000256" key="3">
    <source>
        <dbReference type="ARBA" id="ARBA00012461"/>
    </source>
</evidence>
<dbReference type="EMBL" id="MGAL01000031">
    <property type="protein sequence ID" value="OGK47470.1"/>
    <property type="molecule type" value="Genomic_DNA"/>
</dbReference>
<comment type="catalytic activity">
    <reaction evidence="8">
        <text>dTTP + alpha-D-glucose 1-phosphate + H(+) = dTDP-alpha-D-glucose + diphosphate</text>
        <dbReference type="Rhea" id="RHEA:15225"/>
        <dbReference type="ChEBI" id="CHEBI:15378"/>
        <dbReference type="ChEBI" id="CHEBI:33019"/>
        <dbReference type="ChEBI" id="CHEBI:37568"/>
        <dbReference type="ChEBI" id="CHEBI:57477"/>
        <dbReference type="ChEBI" id="CHEBI:58601"/>
        <dbReference type="EC" id="2.7.7.24"/>
    </reaction>
</comment>
<organism evidence="10 11">
    <name type="scientific">Candidatus Roizmanbacteria bacterium RIFCSPLOWO2_01_FULL_38_12</name>
    <dbReference type="NCBI Taxonomy" id="1802061"/>
    <lineage>
        <taxon>Bacteria</taxon>
        <taxon>Candidatus Roizmaniibacteriota</taxon>
    </lineage>
</organism>
<reference evidence="10 11" key="1">
    <citation type="journal article" date="2016" name="Nat. Commun.">
        <title>Thousands of microbial genomes shed light on interconnected biogeochemical processes in an aquifer system.</title>
        <authorList>
            <person name="Anantharaman K."/>
            <person name="Brown C.T."/>
            <person name="Hug L.A."/>
            <person name="Sharon I."/>
            <person name="Castelle C.J."/>
            <person name="Probst A.J."/>
            <person name="Thomas B.C."/>
            <person name="Singh A."/>
            <person name="Wilkins M.J."/>
            <person name="Karaoz U."/>
            <person name="Brodie E.L."/>
            <person name="Williams K.H."/>
            <person name="Hubbard S.S."/>
            <person name="Banfield J.F."/>
        </authorList>
    </citation>
    <scope>NUCLEOTIDE SEQUENCE [LARGE SCALE GENOMIC DNA]</scope>
</reference>
<evidence type="ECO:0000256" key="7">
    <source>
        <dbReference type="ARBA" id="ARBA00022842"/>
    </source>
</evidence>
<proteinExistence type="inferred from homology"/>
<evidence type="ECO:0000259" key="9">
    <source>
        <dbReference type="Pfam" id="PF00483"/>
    </source>
</evidence>
<feature type="domain" description="Nucleotidyl transferase" evidence="9">
    <location>
        <begin position="2"/>
        <end position="233"/>
    </location>
</feature>
<dbReference type="GO" id="GO:0008879">
    <property type="term" value="F:glucose-1-phosphate thymidylyltransferase activity"/>
    <property type="evidence" value="ECO:0007669"/>
    <property type="project" value="UniProtKB-EC"/>
</dbReference>
<keyword evidence="5" id="KW-0548">Nucleotidyltransferase</keyword>
<dbReference type="Proteomes" id="UP000177141">
    <property type="component" value="Unassembled WGS sequence"/>
</dbReference>
<keyword evidence="6" id="KW-0479">Metal-binding</keyword>
<keyword evidence="7" id="KW-0460">Magnesium</keyword>
<sequence length="242" mass="26929">MKGIILAGGNATRLRPLTKITSKQLLPVYNKPMIFYPIETLTKAGIEDILIIIAPDYAGQFLNLLGSGKEFGARFTYEIQEEPKGLADAFRIGENFIGKDNVALILGDNIFDFDFATVVSSFESGALNFVKKVKDPERYGVVEFDKDMKVISIEEKPRDPKSNYASVGFYVYDNKVVNIVKSLQPSARGELEINGNPSVNNTYLEKKELKVSIIEGAWHDAGTFDSLLEANNYWAMKARGNV</sequence>
<evidence type="ECO:0000256" key="5">
    <source>
        <dbReference type="ARBA" id="ARBA00022695"/>
    </source>
</evidence>
<dbReference type="InterPro" id="IPR005835">
    <property type="entry name" value="NTP_transferase_dom"/>
</dbReference>
<dbReference type="EC" id="2.7.7.24" evidence="3"/>
<evidence type="ECO:0000313" key="10">
    <source>
        <dbReference type="EMBL" id="OGK47470.1"/>
    </source>
</evidence>
<keyword evidence="10" id="KW-0946">Virion</keyword>
<accession>A0A1F7IVS5</accession>
<dbReference type="Gene3D" id="3.90.550.10">
    <property type="entry name" value="Spore Coat Polysaccharide Biosynthesis Protein SpsA, Chain A"/>
    <property type="match status" value="1"/>
</dbReference>
<evidence type="ECO:0000256" key="1">
    <source>
        <dbReference type="ARBA" id="ARBA00001946"/>
    </source>
</evidence>
<evidence type="ECO:0000256" key="6">
    <source>
        <dbReference type="ARBA" id="ARBA00022723"/>
    </source>
</evidence>
<dbReference type="SUPFAM" id="SSF53448">
    <property type="entry name" value="Nucleotide-diphospho-sugar transferases"/>
    <property type="match status" value="1"/>
</dbReference>
<comment type="caution">
    <text evidence="10">The sequence shown here is derived from an EMBL/GenBank/DDBJ whole genome shotgun (WGS) entry which is preliminary data.</text>
</comment>